<dbReference type="GO" id="GO:0003677">
    <property type="term" value="F:DNA binding"/>
    <property type="evidence" value="ECO:0007669"/>
    <property type="project" value="UniProtKB-KW"/>
</dbReference>
<dbReference type="PANTHER" id="PTHR33175:SF3">
    <property type="entry name" value="DNA-BINDING PROTEIN HU-BETA"/>
    <property type="match status" value="1"/>
</dbReference>
<dbReference type="SMART" id="SM00411">
    <property type="entry name" value="BHL"/>
    <property type="match status" value="1"/>
</dbReference>
<sequence length="87" mass="10153">MTKQELIKEVSRETKLDQETVSKVFEQIVDSIKGNVSFGREVTIRLFGTFKPHIRKAKPVFDFKSGKTVKMDDKRVVKFIPSKDWHL</sequence>
<organism evidence="5 6">
    <name type="scientific">Flectobacillus longus</name>
    <dbReference type="NCBI Taxonomy" id="2984207"/>
    <lineage>
        <taxon>Bacteria</taxon>
        <taxon>Pseudomonadati</taxon>
        <taxon>Bacteroidota</taxon>
        <taxon>Cytophagia</taxon>
        <taxon>Cytophagales</taxon>
        <taxon>Flectobacillaceae</taxon>
        <taxon>Flectobacillus</taxon>
    </lineage>
</organism>
<dbReference type="Pfam" id="PF00216">
    <property type="entry name" value="Bac_DNA_binding"/>
    <property type="match status" value="1"/>
</dbReference>
<keyword evidence="2" id="KW-0226">DNA condensation</keyword>
<dbReference type="RefSeq" id="WP_283369231.1">
    <property type="nucleotide sequence ID" value="NZ_JASHID010000003.1"/>
</dbReference>
<keyword evidence="6" id="KW-1185">Reference proteome</keyword>
<dbReference type="PANTHER" id="PTHR33175">
    <property type="entry name" value="DNA-BINDING PROTEIN HU"/>
    <property type="match status" value="1"/>
</dbReference>
<dbReference type="Proteomes" id="UP001236569">
    <property type="component" value="Unassembled WGS sequence"/>
</dbReference>
<dbReference type="InterPro" id="IPR010992">
    <property type="entry name" value="IHF-like_DNA-bd_dom_sf"/>
</dbReference>
<proteinExistence type="inferred from homology"/>
<name>A0ABT6YKL0_9BACT</name>
<dbReference type="Gene3D" id="4.10.520.10">
    <property type="entry name" value="IHF-like DNA-binding proteins"/>
    <property type="match status" value="1"/>
</dbReference>
<reference evidence="5 6" key="1">
    <citation type="submission" date="2023-05" db="EMBL/GenBank/DDBJ databases">
        <title>Novel species of genus Flectobacillus isolated from stream in China.</title>
        <authorList>
            <person name="Lu H."/>
        </authorList>
    </citation>
    <scope>NUCLEOTIDE SEQUENCE [LARGE SCALE GENOMIC DNA]</scope>
    <source>
        <strain evidence="5 6">DC10W</strain>
    </source>
</reference>
<evidence type="ECO:0000256" key="2">
    <source>
        <dbReference type="ARBA" id="ARBA00023067"/>
    </source>
</evidence>
<keyword evidence="3 5" id="KW-0238">DNA-binding</keyword>
<accession>A0ABT6YKL0</accession>
<dbReference type="SUPFAM" id="SSF47729">
    <property type="entry name" value="IHF-like DNA-binding proteins"/>
    <property type="match status" value="1"/>
</dbReference>
<comment type="caution">
    <text evidence="5">The sequence shown here is derived from an EMBL/GenBank/DDBJ whole genome shotgun (WGS) entry which is preliminary data.</text>
</comment>
<evidence type="ECO:0000256" key="1">
    <source>
        <dbReference type="ARBA" id="ARBA00010529"/>
    </source>
</evidence>
<protein>
    <submittedName>
        <fullName evidence="5">HU family DNA-binding protein</fullName>
    </submittedName>
</protein>
<evidence type="ECO:0000313" key="6">
    <source>
        <dbReference type="Proteomes" id="UP001236569"/>
    </source>
</evidence>
<evidence type="ECO:0000256" key="3">
    <source>
        <dbReference type="ARBA" id="ARBA00023125"/>
    </source>
</evidence>
<evidence type="ECO:0000256" key="4">
    <source>
        <dbReference type="RuleBase" id="RU003939"/>
    </source>
</evidence>
<dbReference type="EMBL" id="JASHID010000003">
    <property type="protein sequence ID" value="MDI9863997.1"/>
    <property type="molecule type" value="Genomic_DNA"/>
</dbReference>
<comment type="similarity">
    <text evidence="1 4">Belongs to the bacterial histone-like protein family.</text>
</comment>
<dbReference type="InterPro" id="IPR000119">
    <property type="entry name" value="Hist_DNA-bd"/>
</dbReference>
<gene>
    <name evidence="5" type="ORF">QM480_06660</name>
</gene>
<evidence type="ECO:0000313" key="5">
    <source>
        <dbReference type="EMBL" id="MDI9863997.1"/>
    </source>
</evidence>